<evidence type="ECO:0000256" key="1">
    <source>
        <dbReference type="SAM" id="MobiDB-lite"/>
    </source>
</evidence>
<reference evidence="3 4" key="1">
    <citation type="submission" date="2021-03" db="EMBL/GenBank/DDBJ databases">
        <title>Sequencing the genomes of 1000 actinobacteria strains.</title>
        <authorList>
            <person name="Klenk H.-P."/>
        </authorList>
    </citation>
    <scope>NUCLEOTIDE SEQUENCE [LARGE SCALE GENOMIC DNA]</scope>
    <source>
        <strain evidence="3 4">DSM 44580</strain>
    </source>
</reference>
<organism evidence="3 4">
    <name type="scientific">Crossiella equi</name>
    <dbReference type="NCBI Taxonomy" id="130796"/>
    <lineage>
        <taxon>Bacteria</taxon>
        <taxon>Bacillati</taxon>
        <taxon>Actinomycetota</taxon>
        <taxon>Actinomycetes</taxon>
        <taxon>Pseudonocardiales</taxon>
        <taxon>Pseudonocardiaceae</taxon>
        <taxon>Crossiella</taxon>
    </lineage>
</organism>
<dbReference type="InterPro" id="IPR024520">
    <property type="entry name" value="DUF3558"/>
</dbReference>
<dbReference type="EMBL" id="JAGIOO010000001">
    <property type="protein sequence ID" value="MBP2473642.1"/>
    <property type="molecule type" value="Genomic_DNA"/>
</dbReference>
<feature type="signal peptide" evidence="2">
    <location>
        <begin position="1"/>
        <end position="20"/>
    </location>
</feature>
<evidence type="ECO:0000256" key="2">
    <source>
        <dbReference type="SAM" id="SignalP"/>
    </source>
</evidence>
<gene>
    <name evidence="3" type="ORF">JOF53_002514</name>
</gene>
<keyword evidence="4" id="KW-1185">Reference proteome</keyword>
<dbReference type="RefSeq" id="WP_158103431.1">
    <property type="nucleotide sequence ID" value="NZ_JAGIOO010000001.1"/>
</dbReference>
<dbReference type="PROSITE" id="PS51257">
    <property type="entry name" value="PROKAR_LIPOPROTEIN"/>
    <property type="match status" value="1"/>
</dbReference>
<feature type="region of interest" description="Disordered" evidence="1">
    <location>
        <begin position="26"/>
        <end position="48"/>
    </location>
</feature>
<name>A0ABS5ABH6_9PSEU</name>
<evidence type="ECO:0008006" key="5">
    <source>
        <dbReference type="Google" id="ProtNLM"/>
    </source>
</evidence>
<feature type="compositionally biased region" description="Polar residues" evidence="1">
    <location>
        <begin position="34"/>
        <end position="43"/>
    </location>
</feature>
<feature type="chain" id="PRO_5045875311" description="DUF3558 domain-containing protein" evidence="2">
    <location>
        <begin position="21"/>
        <end position="203"/>
    </location>
</feature>
<evidence type="ECO:0000313" key="3">
    <source>
        <dbReference type="EMBL" id="MBP2473642.1"/>
    </source>
</evidence>
<protein>
    <recommendedName>
        <fullName evidence="5">DUF3558 domain-containing protein</fullName>
    </recommendedName>
</protein>
<evidence type="ECO:0000313" key="4">
    <source>
        <dbReference type="Proteomes" id="UP001519363"/>
    </source>
</evidence>
<proteinExistence type="predicted"/>
<dbReference type="Proteomes" id="UP001519363">
    <property type="component" value="Unassembled WGS sequence"/>
</dbReference>
<sequence>MRSRVTTALLISLMVGPALAACSTPDPGMGGTTSAGMPSSSGNAAPALPQPEISIEKFRSDPCAILTPQQKAEAVGGLPGEVWAESKLGPACRWRAGSTPAKVSITATLDNTSGGIAELFKQPKNYAVFEPVTAGGQPGAVTMFEDGRKEGDCSIQIGLTKDTLLWLSVRLGTIGGAPPDFSNPCARATRFAELAIATMKAAG</sequence>
<dbReference type="Pfam" id="PF12079">
    <property type="entry name" value="DUF3558"/>
    <property type="match status" value="1"/>
</dbReference>
<accession>A0ABS5ABH6</accession>
<comment type="caution">
    <text evidence="3">The sequence shown here is derived from an EMBL/GenBank/DDBJ whole genome shotgun (WGS) entry which is preliminary data.</text>
</comment>
<keyword evidence="2" id="KW-0732">Signal</keyword>